<protein>
    <submittedName>
        <fullName evidence="1">Uncharacterized protein</fullName>
    </submittedName>
</protein>
<dbReference type="AlphaFoldDB" id="A0ABD4YJB2"/>
<proteinExistence type="predicted"/>
<name>A0ABD4YJB2_9PSED</name>
<gene>
    <name evidence="1" type="ORF">N5C70_21025</name>
</gene>
<dbReference type="RefSeq" id="WP_137187509.1">
    <property type="nucleotide sequence ID" value="NZ_JAOCBV010000001.1"/>
</dbReference>
<reference evidence="1 2" key="1">
    <citation type="submission" date="2022-09" db="EMBL/GenBank/DDBJ databases">
        <title>Intensive care unit water sources are persistently colonized with multi-drug resistant bacteria and are the site of extensive horizontal gene transfer of antibiotic resistance genes.</title>
        <authorList>
            <person name="Diorio-Toth L."/>
        </authorList>
    </citation>
    <scope>NUCLEOTIDE SEQUENCE [LARGE SCALE GENOMIC DNA]</scope>
    <source>
        <strain evidence="1 2">GD03901</strain>
    </source>
</reference>
<accession>A0ABD4YJB2</accession>
<organism evidence="1 2">
    <name type="scientific">Pseudomonas juntendi</name>
    <dbReference type="NCBI Taxonomy" id="2666183"/>
    <lineage>
        <taxon>Bacteria</taxon>
        <taxon>Pseudomonadati</taxon>
        <taxon>Pseudomonadota</taxon>
        <taxon>Gammaproteobacteria</taxon>
        <taxon>Pseudomonadales</taxon>
        <taxon>Pseudomonadaceae</taxon>
        <taxon>Pseudomonas</taxon>
    </lineage>
</organism>
<sequence>MIELAFMGMVSAWEEFLEASLVRYMTGAEAANGYCPTPKYGRAKDLNHAYEVLSHDPDYKRSKDYLKVTEPRGVWRTADFFFDQHPYGALNGKEGLIRHASAIRNRVAHNSEKCKLSFKSTACALLGTKQLTSGYQPGTLLITPIQRAFPASYVARGLSHFDAFAELYEDLAKIIVPD</sequence>
<evidence type="ECO:0000313" key="2">
    <source>
        <dbReference type="Proteomes" id="UP001160152"/>
    </source>
</evidence>
<evidence type="ECO:0000313" key="1">
    <source>
        <dbReference type="EMBL" id="MDH0759178.1"/>
    </source>
</evidence>
<dbReference type="Proteomes" id="UP001160152">
    <property type="component" value="Unassembled WGS sequence"/>
</dbReference>
<dbReference type="EMBL" id="JAOCBV010000001">
    <property type="protein sequence ID" value="MDH0759178.1"/>
    <property type="molecule type" value="Genomic_DNA"/>
</dbReference>
<comment type="caution">
    <text evidence="1">The sequence shown here is derived from an EMBL/GenBank/DDBJ whole genome shotgun (WGS) entry which is preliminary data.</text>
</comment>